<dbReference type="AlphaFoldDB" id="A0A423EQR0"/>
<accession>A0A423EQR0</accession>
<evidence type="ECO:0000313" key="1">
    <source>
        <dbReference type="EMBL" id="ROM33636.1"/>
    </source>
</evidence>
<name>A0A423EQR0_9PSED</name>
<gene>
    <name evidence="1" type="ORF">BK648_22890</name>
</gene>
<organism evidence="1 2">
    <name type="scientific">Pseudomonas poae</name>
    <dbReference type="NCBI Taxonomy" id="200451"/>
    <lineage>
        <taxon>Bacteria</taxon>
        <taxon>Pseudomonadati</taxon>
        <taxon>Pseudomonadota</taxon>
        <taxon>Gammaproteobacteria</taxon>
        <taxon>Pseudomonadales</taxon>
        <taxon>Pseudomonadaceae</taxon>
        <taxon>Pseudomonas</taxon>
    </lineage>
</organism>
<dbReference type="Proteomes" id="UP000284656">
    <property type="component" value="Unassembled WGS sequence"/>
</dbReference>
<reference evidence="1 2" key="1">
    <citation type="submission" date="2016-10" db="EMBL/GenBank/DDBJ databases">
        <title>Comparative genome analysis of multiple Pseudomonas spp. focuses on biocontrol and plant growth promoting traits.</title>
        <authorList>
            <person name="Tao X.-Y."/>
            <person name="Taylor C.G."/>
        </authorList>
    </citation>
    <scope>NUCLEOTIDE SEQUENCE [LARGE SCALE GENOMIC DNA]</scope>
    <source>
        <strain evidence="1 2">29G9</strain>
    </source>
</reference>
<dbReference type="EMBL" id="MOAY01000081">
    <property type="protein sequence ID" value="ROM33636.1"/>
    <property type="molecule type" value="Genomic_DNA"/>
</dbReference>
<protein>
    <submittedName>
        <fullName evidence="1">Uncharacterized protein</fullName>
    </submittedName>
</protein>
<comment type="caution">
    <text evidence="1">The sequence shown here is derived from an EMBL/GenBank/DDBJ whole genome shotgun (WGS) entry which is preliminary data.</text>
</comment>
<evidence type="ECO:0000313" key="2">
    <source>
        <dbReference type="Proteomes" id="UP000284656"/>
    </source>
</evidence>
<proteinExistence type="predicted"/>
<sequence>MIVDETSDDRALEQLIWRILDQAAQSTQMVTERGREANCCGSRIRAVIEQISHTTLQKYTTFCEIILGRSGVVRESLELFKCRLNSSYAGCQEDGATSGCSRMYILMVKRDWLAL</sequence>